<sequence>MRKSGVRRLWGYPRLLLSRQRYHGVTDDHQDSQTELGEIRAQPSAFSVSSLSSFSTIPQESHPSIPESAPVAENDTLPDLRVGDEETTAGTRPGIVGPTSRPRKTAWIDGVYLCARAGAFILLMNLVLIAIAAGLASRYPENGSYSTTAVIYQGSCGLTKRWNTALHLIINVLSTCILAASNYCMQTLVAPTREEVDAHHAQRKSLDIGSASVKNLLVIGRGRLALWVVLMLTATPFHLMYNSMIFESLSINLFDVVVGPNDLNSSNIWGLTTPALDKCFSSHSIQLSWHEFASQIAQGNYDPISTEQCTETSQIAHPGIRGIVALAENLTVSDGGDTSILLTGITTSIAGGRPYVSDDYPLPAVPFAHETTGLDSNITCQPAPTLPTYYRPHPRPTIDTKQYNITGCLAIKAPEHCQLLYSPPICIITMLAGCAKIAAMLLAARIGRGRSPPLLTVGDAVASFLTNPDPTTKGLCWLRAADVHKNQWKYASRTRGFTPIPQNSQDGSVTYKRLSKRKLWMRAASGWRWTAALFMCLSSIITGIVLFMMAFSGTSQQLAAWISVDNIKQWFSSDVDVSNYSMIGGREWSMLSAVVYANIPQLVITVSYYCYNAVLTSILAAAEYSSYGVKRKALRVTWPIKDSQQRSTYWLSIPYRYVAPILALYMVLHWFVSQSIFYLMLITYLPNDQPDPDNTMSSVGYSSTPIFLSILVGAVMMVILFALAFRKFKSVMPVAASSSAAISAACHAPKDEDLDMAALGLVKWGQTISPPAWVMERFHGIDDQHGHCSFTSLDTVSPSLTKLYA</sequence>
<reference evidence="4 5" key="1">
    <citation type="journal article" date="2014" name="Nat. Commun.">
        <title>Multiple recent horizontal transfers of a large genomic region in cheese making fungi.</title>
        <authorList>
            <person name="Cheeseman K."/>
            <person name="Ropars J."/>
            <person name="Renault P."/>
            <person name="Dupont J."/>
            <person name="Gouzy J."/>
            <person name="Branca A."/>
            <person name="Abraham A.L."/>
            <person name="Ceppi M."/>
            <person name="Conseiller E."/>
            <person name="Debuchy R."/>
            <person name="Malagnac F."/>
            <person name="Goarin A."/>
            <person name="Silar P."/>
            <person name="Lacoste S."/>
            <person name="Sallet E."/>
            <person name="Bensimon A."/>
            <person name="Giraud T."/>
            <person name="Brygoo Y."/>
        </authorList>
    </citation>
    <scope>NUCLEOTIDE SEQUENCE [LARGE SCALE GENOMIC DNA]</scope>
    <source>
        <strain evidence="5">FM 013</strain>
    </source>
</reference>
<feature type="transmembrane region" description="Helical" evidence="2">
    <location>
        <begin position="662"/>
        <end position="685"/>
    </location>
</feature>
<keyword evidence="2" id="KW-0812">Transmembrane</keyword>
<feature type="transmembrane region" description="Helical" evidence="2">
    <location>
        <begin position="165"/>
        <end position="185"/>
    </location>
</feature>
<dbReference type="InterPro" id="IPR046623">
    <property type="entry name" value="DUF6536"/>
</dbReference>
<proteinExistence type="predicted"/>
<accession>A0A0G4PK34</accession>
<dbReference type="PANTHER" id="PTHR35395">
    <property type="entry name" value="DUF6536 DOMAIN-CONTAINING PROTEIN"/>
    <property type="match status" value="1"/>
</dbReference>
<dbReference type="AlphaFoldDB" id="A0A0G4PK34"/>
<feature type="region of interest" description="Disordered" evidence="1">
    <location>
        <begin position="55"/>
        <end position="99"/>
    </location>
</feature>
<feature type="transmembrane region" description="Helical" evidence="2">
    <location>
        <begin position="599"/>
        <end position="622"/>
    </location>
</feature>
<evidence type="ECO:0000313" key="5">
    <source>
        <dbReference type="Proteomes" id="UP000053732"/>
    </source>
</evidence>
<dbReference type="PANTHER" id="PTHR35395:SF1">
    <property type="entry name" value="DUF6536 DOMAIN-CONTAINING PROTEIN"/>
    <property type="match status" value="1"/>
</dbReference>
<gene>
    <name evidence="4" type="ORF">PCAMFM013_S019g000136</name>
</gene>
<protein>
    <submittedName>
        <fullName evidence="4">Str. FM013</fullName>
    </submittedName>
</protein>
<evidence type="ECO:0000256" key="2">
    <source>
        <dbReference type="SAM" id="Phobius"/>
    </source>
</evidence>
<keyword evidence="2" id="KW-0472">Membrane</keyword>
<evidence type="ECO:0000256" key="1">
    <source>
        <dbReference type="SAM" id="MobiDB-lite"/>
    </source>
</evidence>
<feature type="transmembrane region" description="Helical" evidence="2">
    <location>
        <begin position="705"/>
        <end position="725"/>
    </location>
</feature>
<feature type="domain" description="DUF6536" evidence="3">
    <location>
        <begin position="107"/>
        <end position="262"/>
    </location>
</feature>
<dbReference type="Pfam" id="PF20163">
    <property type="entry name" value="DUF6536"/>
    <property type="match status" value="1"/>
</dbReference>
<feature type="transmembrane region" description="Helical" evidence="2">
    <location>
        <begin position="526"/>
        <end position="551"/>
    </location>
</feature>
<feature type="transmembrane region" description="Helical" evidence="2">
    <location>
        <begin position="224"/>
        <end position="241"/>
    </location>
</feature>
<feature type="transmembrane region" description="Helical" evidence="2">
    <location>
        <begin position="111"/>
        <end position="136"/>
    </location>
</feature>
<organism evidence="4 5">
    <name type="scientific">Penicillium camemberti (strain FM 013)</name>
    <dbReference type="NCBI Taxonomy" id="1429867"/>
    <lineage>
        <taxon>Eukaryota</taxon>
        <taxon>Fungi</taxon>
        <taxon>Dikarya</taxon>
        <taxon>Ascomycota</taxon>
        <taxon>Pezizomycotina</taxon>
        <taxon>Eurotiomycetes</taxon>
        <taxon>Eurotiomycetidae</taxon>
        <taxon>Eurotiales</taxon>
        <taxon>Aspergillaceae</taxon>
        <taxon>Penicillium</taxon>
    </lineage>
</organism>
<keyword evidence="2" id="KW-1133">Transmembrane helix</keyword>
<dbReference type="Proteomes" id="UP000053732">
    <property type="component" value="Unassembled WGS sequence"/>
</dbReference>
<name>A0A0G4PK34_PENC3</name>
<feature type="transmembrane region" description="Helical" evidence="2">
    <location>
        <begin position="421"/>
        <end position="444"/>
    </location>
</feature>
<dbReference type="EMBL" id="HG793152">
    <property type="protein sequence ID" value="CRL26719.1"/>
    <property type="molecule type" value="Genomic_DNA"/>
</dbReference>
<keyword evidence="5" id="KW-1185">Reference proteome</keyword>
<evidence type="ECO:0000259" key="3">
    <source>
        <dbReference type="Pfam" id="PF20163"/>
    </source>
</evidence>
<evidence type="ECO:0000313" key="4">
    <source>
        <dbReference type="EMBL" id="CRL26719.1"/>
    </source>
</evidence>